<dbReference type="EMBL" id="PIXR01003830">
    <property type="protein sequence ID" value="TBT96471.1"/>
    <property type="molecule type" value="Genomic_DNA"/>
</dbReference>
<dbReference type="VEuPathDB" id="MicrosporidiaDB:CWI36_0676p0020"/>
<sequence>MLEQKPLQQTLIDLYKRSLNNSIQFITKIGFSTPITISYTDKEIYCKSLFEVKEYRKL</sequence>
<accession>A0A4V2JTI9</accession>
<proteinExistence type="predicted"/>
<reference evidence="1 2" key="1">
    <citation type="submission" date="2017-12" db="EMBL/GenBank/DDBJ databases">
        <authorList>
            <person name="Pombert J.-F."/>
            <person name="Haag K.L."/>
            <person name="Ebert D."/>
        </authorList>
    </citation>
    <scope>NUCLEOTIDE SEQUENCE [LARGE SCALE GENOMIC DNA]</scope>
    <source>
        <strain evidence="1">IL-BN-2</strain>
    </source>
</reference>
<feature type="non-terminal residue" evidence="1">
    <location>
        <position position="58"/>
    </location>
</feature>
<dbReference type="AlphaFoldDB" id="A0A4V2JTI9"/>
<protein>
    <submittedName>
        <fullName evidence="1">Uncharacterized protein</fullName>
    </submittedName>
</protein>
<dbReference type="VEuPathDB" id="MicrosporidiaDB:CWI39_3830p0010"/>
<gene>
    <name evidence="1" type="ORF">CWI39_3830p0010</name>
</gene>
<evidence type="ECO:0000313" key="2">
    <source>
        <dbReference type="Proteomes" id="UP000293045"/>
    </source>
</evidence>
<dbReference type="Proteomes" id="UP000293045">
    <property type="component" value="Unassembled WGS sequence"/>
</dbReference>
<organism evidence="1 2">
    <name type="scientific">Hamiltosporidium magnivora</name>
    <dbReference type="NCBI Taxonomy" id="148818"/>
    <lineage>
        <taxon>Eukaryota</taxon>
        <taxon>Fungi</taxon>
        <taxon>Fungi incertae sedis</taxon>
        <taxon>Microsporidia</taxon>
        <taxon>Dubosqiidae</taxon>
        <taxon>Hamiltosporidium</taxon>
    </lineage>
</organism>
<comment type="caution">
    <text evidence="1">The sequence shown here is derived from an EMBL/GenBank/DDBJ whole genome shotgun (WGS) entry which is preliminary data.</text>
</comment>
<name>A0A4V2JTI9_9MICR</name>
<evidence type="ECO:0000313" key="1">
    <source>
        <dbReference type="EMBL" id="TBT96471.1"/>
    </source>
</evidence>